<feature type="domain" description="FtsK" evidence="6">
    <location>
        <begin position="711"/>
        <end position="902"/>
    </location>
</feature>
<dbReference type="Gene3D" id="3.40.50.300">
    <property type="entry name" value="P-loop containing nucleotide triphosphate hydrolases"/>
    <property type="match status" value="3"/>
</dbReference>
<evidence type="ECO:0000256" key="5">
    <source>
        <dbReference type="SAM" id="MobiDB-lite"/>
    </source>
</evidence>
<feature type="compositionally biased region" description="Pro residues" evidence="5">
    <location>
        <begin position="169"/>
        <end position="184"/>
    </location>
</feature>
<feature type="compositionally biased region" description="Basic and acidic residues" evidence="5">
    <location>
        <begin position="223"/>
        <end position="241"/>
    </location>
</feature>
<feature type="domain" description="FtsK" evidence="6">
    <location>
        <begin position="1085"/>
        <end position="1279"/>
    </location>
</feature>
<organism evidence="7 8">
    <name type="scientific">Actinomyces bowdenii</name>
    <dbReference type="NCBI Taxonomy" id="131109"/>
    <lineage>
        <taxon>Bacteria</taxon>
        <taxon>Bacillati</taxon>
        <taxon>Actinomycetota</taxon>
        <taxon>Actinomycetes</taxon>
        <taxon>Actinomycetales</taxon>
        <taxon>Actinomycetaceae</taxon>
        <taxon>Actinomyces</taxon>
    </lineage>
</organism>
<evidence type="ECO:0000313" key="8">
    <source>
        <dbReference type="Proteomes" id="UP000572528"/>
    </source>
</evidence>
<evidence type="ECO:0000259" key="6">
    <source>
        <dbReference type="PROSITE" id="PS50901"/>
    </source>
</evidence>
<keyword evidence="1 3" id="KW-0547">Nucleotide-binding</keyword>
<dbReference type="RefSeq" id="WP_179899324.1">
    <property type="nucleotide sequence ID" value="NZ_JACBXV010000001.1"/>
</dbReference>
<keyword evidence="2 3" id="KW-0067">ATP-binding</keyword>
<comment type="caution">
    <text evidence="7">The sequence shown here is derived from an EMBL/GenBank/DDBJ whole genome shotgun (WGS) entry which is preliminary data.</text>
</comment>
<feature type="compositionally biased region" description="Basic residues" evidence="5">
    <location>
        <begin position="198"/>
        <end position="207"/>
    </location>
</feature>
<dbReference type="EMBL" id="JACBXV010000001">
    <property type="protein sequence ID" value="NYS67981.1"/>
    <property type="molecule type" value="Genomic_DNA"/>
</dbReference>
<evidence type="ECO:0000313" key="7">
    <source>
        <dbReference type="EMBL" id="NYS67981.1"/>
    </source>
</evidence>
<dbReference type="InterPro" id="IPR050206">
    <property type="entry name" value="FtsK/SpoIIIE/SftA"/>
</dbReference>
<dbReference type="GO" id="GO:0003677">
    <property type="term" value="F:DNA binding"/>
    <property type="evidence" value="ECO:0007669"/>
    <property type="project" value="InterPro"/>
</dbReference>
<keyword evidence="4" id="KW-0175">Coiled coil</keyword>
<feature type="coiled-coil region" evidence="4">
    <location>
        <begin position="352"/>
        <end position="386"/>
    </location>
</feature>
<feature type="binding site" evidence="3">
    <location>
        <begin position="730"/>
        <end position="737"/>
    </location>
    <ligand>
        <name>ATP</name>
        <dbReference type="ChEBI" id="CHEBI:30616"/>
    </ligand>
</feature>
<dbReference type="Proteomes" id="UP000572528">
    <property type="component" value="Unassembled WGS sequence"/>
</dbReference>
<accession>A0A853EJ10</accession>
<proteinExistence type="predicted"/>
<dbReference type="GO" id="GO:0005524">
    <property type="term" value="F:ATP binding"/>
    <property type="evidence" value="ECO:0007669"/>
    <property type="project" value="UniProtKB-UniRule"/>
</dbReference>
<dbReference type="InterPro" id="IPR027417">
    <property type="entry name" value="P-loop_NTPase"/>
</dbReference>
<keyword evidence="7" id="KW-0131">Cell cycle</keyword>
<dbReference type="PANTHER" id="PTHR22683">
    <property type="entry name" value="SPORULATION PROTEIN RELATED"/>
    <property type="match status" value="1"/>
</dbReference>
<dbReference type="CDD" id="cd01127">
    <property type="entry name" value="TrwB_TraG_TraD_VirD4"/>
    <property type="match status" value="1"/>
</dbReference>
<dbReference type="SMART" id="SM00382">
    <property type="entry name" value="AAA"/>
    <property type="match status" value="2"/>
</dbReference>
<evidence type="ECO:0000256" key="3">
    <source>
        <dbReference type="PROSITE-ProRule" id="PRU00289"/>
    </source>
</evidence>
<dbReference type="GO" id="GO:0051301">
    <property type="term" value="P:cell division"/>
    <property type="evidence" value="ECO:0007669"/>
    <property type="project" value="UniProtKB-KW"/>
</dbReference>
<protein>
    <submittedName>
        <fullName evidence="7">Cell division protein FtsK</fullName>
    </submittedName>
</protein>
<dbReference type="PANTHER" id="PTHR22683:SF1">
    <property type="entry name" value="TYPE VII SECRETION SYSTEM PROTEIN ESSC"/>
    <property type="match status" value="1"/>
</dbReference>
<feature type="binding site" evidence="3">
    <location>
        <begin position="1102"/>
        <end position="1109"/>
    </location>
    <ligand>
        <name>ATP</name>
        <dbReference type="ChEBI" id="CHEBI:30616"/>
    </ligand>
</feature>
<feature type="region of interest" description="Disordered" evidence="5">
    <location>
        <begin position="165"/>
        <end position="250"/>
    </location>
</feature>
<keyword evidence="7" id="KW-0132">Cell division</keyword>
<dbReference type="SUPFAM" id="SSF52540">
    <property type="entry name" value="P-loop containing nucleoside triphosphate hydrolases"/>
    <property type="match status" value="2"/>
</dbReference>
<evidence type="ECO:0000256" key="4">
    <source>
        <dbReference type="SAM" id="Coils"/>
    </source>
</evidence>
<dbReference type="Pfam" id="PF01580">
    <property type="entry name" value="FtsK_SpoIIIE"/>
    <property type="match status" value="2"/>
</dbReference>
<reference evidence="7 8" key="1">
    <citation type="submission" date="2020-07" db="EMBL/GenBank/DDBJ databases">
        <title>MOT database genomes.</title>
        <authorList>
            <person name="Joseph S."/>
            <person name="Aduse-Opoku J."/>
            <person name="Hashim A."/>
            <person name="Wade W."/>
            <person name="Curtis M."/>
        </authorList>
    </citation>
    <scope>NUCLEOTIDE SEQUENCE [LARGE SCALE GENOMIC DNA]</scope>
    <source>
        <strain evidence="7 8">WMus004</strain>
    </source>
</reference>
<evidence type="ECO:0000256" key="1">
    <source>
        <dbReference type="ARBA" id="ARBA00022741"/>
    </source>
</evidence>
<dbReference type="InterPro" id="IPR003593">
    <property type="entry name" value="AAA+_ATPase"/>
</dbReference>
<evidence type="ECO:0000256" key="2">
    <source>
        <dbReference type="ARBA" id="ARBA00022840"/>
    </source>
</evidence>
<dbReference type="InterPro" id="IPR002543">
    <property type="entry name" value="FtsK_dom"/>
</dbReference>
<dbReference type="PROSITE" id="PS50901">
    <property type="entry name" value="FTSK"/>
    <property type="match status" value="2"/>
</dbReference>
<gene>
    <name evidence="7" type="ORF">HZZ05_00205</name>
</gene>
<name>A0A853EJ10_9ACTO</name>
<sequence length="1572" mass="169604">MQFFITALRPEDPDPSPQDLIVVAQPDSTVADLASVLDRYTPRTPSAQPLRLVVVGGEAREEPAPTLWSGSTRLDPGTALGGGPVHDGMVLGLGAPLPDDVEPGGVVELRVISGWGAGAVHRLGLGRYTLGGPGCDIPLEGVEEQVADLAVQAGGRVVLTAQEEVAGRPLPPAPPRVRPLPGPLVLPADRQEEPQDKPRRRRRRRKRNQEEQEADSPVLQGRESLDPEGPRSYLELDRRPLEGPTPWEEGAVLTVGEVQLTVGEVPRINAVMTPTPGATTIDFNRPPRLARPLRRTEFALPREPQNPRKPPFPFALMLSPLVMGLGMFLLTRRVYSLMFMILSPIMMIANQVQGRSNSRRNYEDQLARYEQEREIAEDAAFRALTEERRLRRLDSPDPAEILLRATGPRADLWERRPSDPDWLELRVGTADLASDVILQDPQRPRHEERLRWTAPDVPVTVPLATLGVVGVSGAQRDRVAPWLAAQAAALHSPAELEMVLIMDPGQGRQAHERWHWARWLPHLRNAEGMGARAKVGVDDESVMRRINELADLVESRSNQEGGGRGAPAGGQVLVILDGAHALRQRPGMIRVLRDGPGVGVRLICVDADRTSLPEECRAVVSTGPDIPSVSQTDLDEIEQVLLDLVPRGWCERVARALAPVHDVSAEGAEGAIPTSSRLLDVLSMPEPDAQLVLRAWERSSRTTRAVVGEDAEGLFWLDVRADGPHALVAGTTGSGKSELLQTLIASLCVGNTPESMTFVLVDYKGGAAFKDCARLPHTVGMVTDLDGHLTSRALESLGAELRRREHQLAGADAKDIEDYVAAMQPGDEPMPRLMIIIDEFAAMVSELPDFVTGLVDIARRGRSLGVHLVLATQRPAGVVTAEIKSNTNLRIALRVTDEADSQDVIEHSASAHIPPSIPGRANARLGHASLRQFQSSRVGGRPRGATPRAELRAADLSLMELSRPEAAPPQVEEDATIPTDLATLVNAMGQAHASTGRPRPHSPWLPPLPEVVTLTELEEWTPVQEAGTPVPHEDDDVEAAEVAVPARPGGVEGTGEADSDAAVREAGFLPPLLLGLEDLPRDQDQRPMVWDYCREGHLGIAGAPRSGRSSVLRGIAVAVARTASAEEVHLYGIDAGTGALLPCMSLPHCGAVVTRDQPERVRRLLDVLGREAARRQQLLAAQGFAALSEQRAAAVPEERIPYLVLLIDRWDSFTATFESVDGGALLERVETLMREGPAVGLRVVVAGDRTLFRGRFGMMLEDRLVLRLPAAEDYEVVGMRPRDVPLTMPDGRAFRSGVRPREVQLALLTAQTAGTAQVAAIHAAGRESVERWGEVPRSRRPGRVDELPVMISTADALELGPELPAGSFALAVGGDNLGLLPLSMEEAGNGVLVAGPRRSGRSTALYFGAYTAVEGGVHVVLVLPRRSPLAGLASHPGVLGVLDSTAKPEDLKGLLSRYGPETLIVIDDYDILGNDHVLCATMEEHLRGCRDTSGGLLVACGVDEAQAMFGGLMVRIKRTRTGLVLAPRSADDGTLLSVRLPRSVGGAVPHGRGVMVTPSGWKWVQVPMTKDI</sequence>